<proteinExistence type="predicted"/>
<evidence type="ECO:0000259" key="3">
    <source>
        <dbReference type="Pfam" id="PF16344"/>
    </source>
</evidence>
<dbReference type="InterPro" id="IPR032508">
    <property type="entry name" value="FecR_C"/>
</dbReference>
<dbReference type="Proteomes" id="UP000184287">
    <property type="component" value="Unassembled WGS sequence"/>
</dbReference>
<gene>
    <name evidence="4" type="ORF">SAMN04488522_102892</name>
</gene>
<evidence type="ECO:0000256" key="1">
    <source>
        <dbReference type="SAM" id="Phobius"/>
    </source>
</evidence>
<feature type="domain" description="FecR protein" evidence="2">
    <location>
        <begin position="107"/>
        <end position="201"/>
    </location>
</feature>
<dbReference type="InterPro" id="IPR006860">
    <property type="entry name" value="FecR"/>
</dbReference>
<dbReference type="PANTHER" id="PTHR30273:SF2">
    <property type="entry name" value="PROTEIN FECR"/>
    <property type="match status" value="1"/>
</dbReference>
<dbReference type="Pfam" id="PF16344">
    <property type="entry name" value="FecR_C"/>
    <property type="match status" value="1"/>
</dbReference>
<dbReference type="InterPro" id="IPR012373">
    <property type="entry name" value="Ferrdict_sens_TM"/>
</dbReference>
<sequence length="321" mass="35934">MKETEVLALLKKYRDKNCSREELAFLDRWYESREGNGIAELSETEFKEDLLYIAKGLPLYTPALQKRRVWPQMASVAAAAAVLVLGFILYTYTPFFGKPKVPLQLTTLSVPADQQRQLTLADGSTIWVNAGSKVGYPKQFDGKTREVYLSGEAYFDIKQDPDKPFIIHTGKLKTTVLGTAFNIKEDPQSHRVTVTVTQGKVSVANGTEVLGIIKPNQQISFNTAENKFALTNVDAMKAIEWQKTGLRFEDISFADAAIKLEQRFKLNISFENKKLQNCRFTGTALNGENLDQILKVICSFNKASYVKQPDGSILIKGEGCE</sequence>
<organism evidence="4 5">
    <name type="scientific">Pedobacter caeni</name>
    <dbReference type="NCBI Taxonomy" id="288992"/>
    <lineage>
        <taxon>Bacteria</taxon>
        <taxon>Pseudomonadati</taxon>
        <taxon>Bacteroidota</taxon>
        <taxon>Sphingobacteriia</taxon>
        <taxon>Sphingobacteriales</taxon>
        <taxon>Sphingobacteriaceae</taxon>
        <taxon>Pedobacter</taxon>
    </lineage>
</organism>
<dbReference type="Pfam" id="PF04773">
    <property type="entry name" value="FecR"/>
    <property type="match status" value="1"/>
</dbReference>
<dbReference type="OrthoDB" id="697544at2"/>
<feature type="domain" description="Protein FecR C-terminal" evidence="3">
    <location>
        <begin position="246"/>
        <end position="310"/>
    </location>
</feature>
<dbReference type="Gene3D" id="3.55.50.30">
    <property type="match status" value="1"/>
</dbReference>
<dbReference type="PIRSF" id="PIRSF018266">
    <property type="entry name" value="FecR"/>
    <property type="match status" value="1"/>
</dbReference>
<evidence type="ECO:0000259" key="2">
    <source>
        <dbReference type="Pfam" id="PF04773"/>
    </source>
</evidence>
<dbReference type="EMBL" id="FQUQ01000002">
    <property type="protein sequence ID" value="SHF33809.1"/>
    <property type="molecule type" value="Genomic_DNA"/>
</dbReference>
<dbReference type="FunFam" id="2.60.120.1440:FF:000001">
    <property type="entry name" value="Putative anti-sigma factor"/>
    <property type="match status" value="1"/>
</dbReference>
<name>A0A1M5AU84_9SPHI</name>
<dbReference type="AlphaFoldDB" id="A0A1M5AU84"/>
<evidence type="ECO:0000313" key="5">
    <source>
        <dbReference type="Proteomes" id="UP000184287"/>
    </source>
</evidence>
<feature type="transmembrane region" description="Helical" evidence="1">
    <location>
        <begin position="73"/>
        <end position="92"/>
    </location>
</feature>
<evidence type="ECO:0000313" key="4">
    <source>
        <dbReference type="EMBL" id="SHF33809.1"/>
    </source>
</evidence>
<dbReference type="Gene3D" id="2.60.120.1440">
    <property type="match status" value="1"/>
</dbReference>
<keyword evidence="1" id="KW-0472">Membrane</keyword>
<dbReference type="GO" id="GO:0016989">
    <property type="term" value="F:sigma factor antagonist activity"/>
    <property type="evidence" value="ECO:0007669"/>
    <property type="project" value="TreeGrafter"/>
</dbReference>
<protein>
    <submittedName>
        <fullName evidence="4">FecR family protein</fullName>
    </submittedName>
</protein>
<dbReference type="STRING" id="288992.SAMN04488522_102892"/>
<accession>A0A1M5AU84</accession>
<keyword evidence="1" id="KW-0812">Transmembrane</keyword>
<dbReference type="PANTHER" id="PTHR30273">
    <property type="entry name" value="PERIPLASMIC SIGNAL SENSOR AND SIGMA FACTOR ACTIVATOR FECR-RELATED"/>
    <property type="match status" value="1"/>
</dbReference>
<keyword evidence="1" id="KW-1133">Transmembrane helix</keyword>
<dbReference type="RefSeq" id="WP_143166766.1">
    <property type="nucleotide sequence ID" value="NZ_FQUQ01000002.1"/>
</dbReference>
<keyword evidence="5" id="KW-1185">Reference proteome</keyword>
<reference evidence="5" key="1">
    <citation type="submission" date="2016-11" db="EMBL/GenBank/DDBJ databases">
        <authorList>
            <person name="Varghese N."/>
            <person name="Submissions S."/>
        </authorList>
    </citation>
    <scope>NUCLEOTIDE SEQUENCE [LARGE SCALE GENOMIC DNA]</scope>
    <source>
        <strain evidence="5">DSM 16990</strain>
    </source>
</reference>